<keyword evidence="5" id="KW-0539">Nucleus</keyword>
<dbReference type="GO" id="GO:0051382">
    <property type="term" value="P:kinetochore assembly"/>
    <property type="evidence" value="ECO:0007669"/>
    <property type="project" value="InterPro"/>
</dbReference>
<evidence type="ECO:0000256" key="4">
    <source>
        <dbReference type="ARBA" id="ARBA00022838"/>
    </source>
</evidence>
<dbReference type="GO" id="GO:0007052">
    <property type="term" value="P:mitotic spindle organization"/>
    <property type="evidence" value="ECO:0007669"/>
    <property type="project" value="TreeGrafter"/>
</dbReference>
<dbReference type="GO" id="GO:0005634">
    <property type="term" value="C:nucleus"/>
    <property type="evidence" value="ECO:0007669"/>
    <property type="project" value="UniProtKB-SubCell"/>
</dbReference>
<dbReference type="PANTHER" id="PTHR48122">
    <property type="entry name" value="CENTROMERE PROTEIN H"/>
    <property type="match status" value="1"/>
</dbReference>
<keyword evidence="6" id="KW-0137">Centromere</keyword>
<dbReference type="GO" id="GO:0000776">
    <property type="term" value="C:kinetochore"/>
    <property type="evidence" value="ECO:0007669"/>
    <property type="project" value="UniProtKB-KW"/>
</dbReference>
<dbReference type="Pfam" id="PF05837">
    <property type="entry name" value="CENP-H"/>
    <property type="match status" value="1"/>
</dbReference>
<accession>A0A9P5SLP6</accession>
<name>A0A9P5SLP6_9FUNG</name>
<comment type="similarity">
    <text evidence="7">Belongs to the CENP-H/MCM16 family.</text>
</comment>
<evidence type="ECO:0000256" key="2">
    <source>
        <dbReference type="ARBA" id="ARBA00004629"/>
    </source>
</evidence>
<comment type="subcellular location">
    <subcellularLocation>
        <location evidence="2">Chromosome</location>
        <location evidence="2">Centromere</location>
        <location evidence="2">Kinetochore</location>
    </subcellularLocation>
    <subcellularLocation>
        <location evidence="1">Nucleus</location>
    </subcellularLocation>
</comment>
<dbReference type="PANTHER" id="PTHR48122:SF1">
    <property type="entry name" value="CENTROMERE PROTEIN H"/>
    <property type="match status" value="1"/>
</dbReference>
<keyword evidence="4" id="KW-0995">Kinetochore</keyword>
<keyword evidence="10" id="KW-1185">Reference proteome</keyword>
<protein>
    <recommendedName>
        <fullName evidence="8">Centromere protein H C-terminal domain-containing protein</fullName>
    </recommendedName>
</protein>
<sequence>MEPTLTAALEEQVLQLADHEAWLDMQIEELRFALDHDLDTALQEDESGEETPQRLQRNVDELKQELATLASMESVKAKVLNHAYAYQVVLKELYGAKDQIQDQDDRLLSAAIHKRDTAVTEYLHLYQELQKQRLELSMTQMKVLNCQDENRALLQTLSTEMAALKEATASQDSTSNRRMARRIEEDLKNVTIKHSVVSNVLLGLLLESDTDWSKDPHYVSLMLKLGGPE</sequence>
<evidence type="ECO:0000256" key="6">
    <source>
        <dbReference type="ARBA" id="ARBA00023328"/>
    </source>
</evidence>
<organism evidence="9 10">
    <name type="scientific">Podila minutissima</name>
    <dbReference type="NCBI Taxonomy" id="64525"/>
    <lineage>
        <taxon>Eukaryota</taxon>
        <taxon>Fungi</taxon>
        <taxon>Fungi incertae sedis</taxon>
        <taxon>Mucoromycota</taxon>
        <taxon>Mortierellomycotina</taxon>
        <taxon>Mortierellomycetes</taxon>
        <taxon>Mortierellales</taxon>
        <taxon>Mortierellaceae</taxon>
        <taxon>Podila</taxon>
    </lineage>
</organism>
<dbReference type="AlphaFoldDB" id="A0A9P5SLP6"/>
<dbReference type="GO" id="GO:0007059">
    <property type="term" value="P:chromosome segregation"/>
    <property type="evidence" value="ECO:0007669"/>
    <property type="project" value="TreeGrafter"/>
</dbReference>
<evidence type="ECO:0000256" key="1">
    <source>
        <dbReference type="ARBA" id="ARBA00004123"/>
    </source>
</evidence>
<dbReference type="Proteomes" id="UP000696485">
    <property type="component" value="Unassembled WGS sequence"/>
</dbReference>
<evidence type="ECO:0000256" key="7">
    <source>
        <dbReference type="ARBA" id="ARBA00025735"/>
    </source>
</evidence>
<gene>
    <name evidence="9" type="ORF">BG006_003904</name>
</gene>
<evidence type="ECO:0000256" key="5">
    <source>
        <dbReference type="ARBA" id="ARBA00023242"/>
    </source>
</evidence>
<dbReference type="EMBL" id="JAAAUY010000216">
    <property type="protein sequence ID" value="KAF9333204.1"/>
    <property type="molecule type" value="Genomic_DNA"/>
</dbReference>
<dbReference type="InterPro" id="IPR040034">
    <property type="entry name" value="CENP-H"/>
</dbReference>
<proteinExistence type="inferred from homology"/>
<dbReference type="GO" id="GO:0043515">
    <property type="term" value="F:kinetochore binding"/>
    <property type="evidence" value="ECO:0007669"/>
    <property type="project" value="TreeGrafter"/>
</dbReference>
<evidence type="ECO:0000256" key="3">
    <source>
        <dbReference type="ARBA" id="ARBA00022454"/>
    </source>
</evidence>
<dbReference type="InterPro" id="IPR008426">
    <property type="entry name" value="CENP-H_C"/>
</dbReference>
<evidence type="ECO:0000259" key="8">
    <source>
        <dbReference type="Pfam" id="PF05837"/>
    </source>
</evidence>
<evidence type="ECO:0000313" key="10">
    <source>
        <dbReference type="Proteomes" id="UP000696485"/>
    </source>
</evidence>
<feature type="domain" description="Centromere protein H C-terminal" evidence="8">
    <location>
        <begin position="38"/>
        <end position="225"/>
    </location>
</feature>
<comment type="caution">
    <text evidence="9">The sequence shown here is derived from an EMBL/GenBank/DDBJ whole genome shotgun (WGS) entry which is preliminary data.</text>
</comment>
<evidence type="ECO:0000313" key="9">
    <source>
        <dbReference type="EMBL" id="KAF9333204.1"/>
    </source>
</evidence>
<reference evidence="9" key="1">
    <citation type="journal article" date="2020" name="Fungal Divers.">
        <title>Resolving the Mortierellaceae phylogeny through synthesis of multi-gene phylogenetics and phylogenomics.</title>
        <authorList>
            <person name="Vandepol N."/>
            <person name="Liber J."/>
            <person name="Desiro A."/>
            <person name="Na H."/>
            <person name="Kennedy M."/>
            <person name="Barry K."/>
            <person name="Grigoriev I.V."/>
            <person name="Miller A.N."/>
            <person name="O'Donnell K."/>
            <person name="Stajich J.E."/>
            <person name="Bonito G."/>
        </authorList>
    </citation>
    <scope>NUCLEOTIDE SEQUENCE</scope>
    <source>
        <strain evidence="9">NVP1</strain>
    </source>
</reference>
<keyword evidence="3" id="KW-0158">Chromosome</keyword>